<dbReference type="RefSeq" id="WP_193920703.1">
    <property type="nucleotide sequence ID" value="NZ_JADEWL010000037.1"/>
</dbReference>
<dbReference type="AlphaFoldDB" id="A0A8J7K240"/>
<sequence length="82" mass="9405">MLTVYLGLKESPQQLGFKGENHWIYTTYDHNAIAQDSPIPVDKSPKFYYLSFPSLKDPLAQGHTAEIIVHVEYDFFSKGRTL</sequence>
<comment type="caution">
    <text evidence="1">The sequence shown here is derived from an EMBL/GenBank/DDBJ whole genome shotgun (WGS) entry which is preliminary data.</text>
</comment>
<proteinExistence type="predicted"/>
<protein>
    <submittedName>
        <fullName evidence="1">Uncharacterized protein</fullName>
    </submittedName>
</protein>
<evidence type="ECO:0000313" key="2">
    <source>
        <dbReference type="Proteomes" id="UP000620559"/>
    </source>
</evidence>
<evidence type="ECO:0000313" key="1">
    <source>
        <dbReference type="EMBL" id="MBE9213622.1"/>
    </source>
</evidence>
<dbReference type="Proteomes" id="UP000620559">
    <property type="component" value="Unassembled WGS sequence"/>
</dbReference>
<organism evidence="1 2">
    <name type="scientific">Plectonema cf. radiosum LEGE 06105</name>
    <dbReference type="NCBI Taxonomy" id="945769"/>
    <lineage>
        <taxon>Bacteria</taxon>
        <taxon>Bacillati</taxon>
        <taxon>Cyanobacteriota</taxon>
        <taxon>Cyanophyceae</taxon>
        <taxon>Oscillatoriophycideae</taxon>
        <taxon>Oscillatoriales</taxon>
        <taxon>Microcoleaceae</taxon>
        <taxon>Plectonema</taxon>
    </lineage>
</organism>
<keyword evidence="2" id="KW-1185">Reference proteome</keyword>
<reference evidence="1" key="1">
    <citation type="submission" date="2020-10" db="EMBL/GenBank/DDBJ databases">
        <authorList>
            <person name="Castelo-Branco R."/>
            <person name="Eusebio N."/>
            <person name="Adriana R."/>
            <person name="Vieira A."/>
            <person name="Brugerolle De Fraissinette N."/>
            <person name="Rezende De Castro R."/>
            <person name="Schneider M.P."/>
            <person name="Vasconcelos V."/>
            <person name="Leao P.N."/>
        </authorList>
    </citation>
    <scope>NUCLEOTIDE SEQUENCE</scope>
    <source>
        <strain evidence="1">LEGE 06105</strain>
    </source>
</reference>
<gene>
    <name evidence="1" type="ORF">IQ247_13255</name>
</gene>
<dbReference type="EMBL" id="JADEWL010000037">
    <property type="protein sequence ID" value="MBE9213622.1"/>
    <property type="molecule type" value="Genomic_DNA"/>
</dbReference>
<name>A0A8J7K240_9CYAN</name>
<accession>A0A8J7K240</accession>